<dbReference type="RefSeq" id="WP_037460085.1">
    <property type="nucleotide sequence ID" value="NZ_AVFL01000036.1"/>
</dbReference>
<reference evidence="2 3" key="1">
    <citation type="submission" date="2013-08" db="EMBL/GenBank/DDBJ databases">
        <title>The genome sequence of Skermanella stibiiresistens.</title>
        <authorList>
            <person name="Zhu W."/>
            <person name="Wang G."/>
        </authorList>
    </citation>
    <scope>NUCLEOTIDE SEQUENCE [LARGE SCALE GENOMIC DNA]</scope>
    <source>
        <strain evidence="2 3">SB22</strain>
    </source>
</reference>
<comment type="caution">
    <text evidence="2">The sequence shown here is derived from an EMBL/GenBank/DDBJ whole genome shotgun (WGS) entry which is preliminary data.</text>
</comment>
<dbReference type="SUPFAM" id="SSF48371">
    <property type="entry name" value="ARM repeat"/>
    <property type="match status" value="1"/>
</dbReference>
<sequence>MPLIRRGPSDGVPDNGRPDLASGDPAERRRAVRALPRDPASVAVLMALLGTETDAAVREAVFTSLAAIPEAAPSLAGLLRSQDAGLRNGAVEALQAMPGAVLPLLPELLADRDADVRLLAVEITRCLPADDATGSLCGLLDRETDANVCVAALEILAEVGTPDAAPAMRRLAGRFPGEPIVPFAVNAAIRRVTGGRA</sequence>
<protein>
    <recommendedName>
        <fullName evidence="4">PBS lyase</fullName>
    </recommendedName>
</protein>
<feature type="region of interest" description="Disordered" evidence="1">
    <location>
        <begin position="1"/>
        <end position="28"/>
    </location>
</feature>
<gene>
    <name evidence="2" type="ORF">N825_25525</name>
</gene>
<accession>W9GZ87</accession>
<keyword evidence="3" id="KW-1185">Reference proteome</keyword>
<dbReference type="EMBL" id="AVFL01000036">
    <property type="protein sequence ID" value="EWY36798.1"/>
    <property type="molecule type" value="Genomic_DNA"/>
</dbReference>
<dbReference type="Gene3D" id="1.25.10.10">
    <property type="entry name" value="Leucine-rich Repeat Variant"/>
    <property type="match status" value="1"/>
</dbReference>
<dbReference type="InterPro" id="IPR016024">
    <property type="entry name" value="ARM-type_fold"/>
</dbReference>
<proteinExistence type="predicted"/>
<name>W9GZ87_9PROT</name>
<dbReference type="AlphaFoldDB" id="W9GZ87"/>
<dbReference type="InterPro" id="IPR011989">
    <property type="entry name" value="ARM-like"/>
</dbReference>
<evidence type="ECO:0000313" key="3">
    <source>
        <dbReference type="Proteomes" id="UP000019486"/>
    </source>
</evidence>
<dbReference type="STRING" id="1385369.N825_25525"/>
<organism evidence="2 3">
    <name type="scientific">Skermanella stibiiresistens SB22</name>
    <dbReference type="NCBI Taxonomy" id="1385369"/>
    <lineage>
        <taxon>Bacteria</taxon>
        <taxon>Pseudomonadati</taxon>
        <taxon>Pseudomonadota</taxon>
        <taxon>Alphaproteobacteria</taxon>
        <taxon>Rhodospirillales</taxon>
        <taxon>Azospirillaceae</taxon>
        <taxon>Skermanella</taxon>
    </lineage>
</organism>
<dbReference type="OrthoDB" id="7359267at2"/>
<dbReference type="Pfam" id="PF13646">
    <property type="entry name" value="HEAT_2"/>
    <property type="match status" value="2"/>
</dbReference>
<evidence type="ECO:0000256" key="1">
    <source>
        <dbReference type="SAM" id="MobiDB-lite"/>
    </source>
</evidence>
<dbReference type="Proteomes" id="UP000019486">
    <property type="component" value="Unassembled WGS sequence"/>
</dbReference>
<evidence type="ECO:0008006" key="4">
    <source>
        <dbReference type="Google" id="ProtNLM"/>
    </source>
</evidence>
<evidence type="ECO:0000313" key="2">
    <source>
        <dbReference type="EMBL" id="EWY36798.1"/>
    </source>
</evidence>